<evidence type="ECO:0000313" key="7">
    <source>
        <dbReference type="EMBL" id="CAL5085392.1"/>
    </source>
</evidence>
<feature type="domain" description="Cathepsin propeptide inhibitor" evidence="6">
    <location>
        <begin position="38"/>
        <end position="88"/>
    </location>
</feature>
<dbReference type="Gene3D" id="3.90.70.10">
    <property type="entry name" value="Cysteine proteinases"/>
    <property type="match status" value="1"/>
</dbReference>
<evidence type="ECO:0000256" key="2">
    <source>
        <dbReference type="ARBA" id="ARBA00023157"/>
    </source>
</evidence>
<dbReference type="PROSITE" id="PS00640">
    <property type="entry name" value="THIOL_PROTEASE_ASN"/>
    <property type="match status" value="1"/>
</dbReference>
<dbReference type="Proteomes" id="UP001497457">
    <property type="component" value="Chromosome 8b"/>
</dbReference>
<dbReference type="PROSITE" id="PS00639">
    <property type="entry name" value="THIOL_PROTEASE_HIS"/>
    <property type="match status" value="1"/>
</dbReference>
<dbReference type="InterPro" id="IPR025660">
    <property type="entry name" value="Pept_his_AS"/>
</dbReference>
<dbReference type="InterPro" id="IPR038765">
    <property type="entry name" value="Papain-like_cys_pep_sf"/>
</dbReference>
<dbReference type="AlphaFoldDB" id="A0ABC9G039"/>
<evidence type="ECO:0000256" key="1">
    <source>
        <dbReference type="ARBA" id="ARBA00008455"/>
    </source>
</evidence>
<dbReference type="SUPFAM" id="SSF54001">
    <property type="entry name" value="Cysteine proteinases"/>
    <property type="match status" value="1"/>
</dbReference>
<feature type="region of interest" description="Disordered" evidence="3">
    <location>
        <begin position="87"/>
        <end position="124"/>
    </location>
</feature>
<keyword evidence="2" id="KW-1015">Disulfide bond</keyword>
<name>A0ABC9G039_9POAL</name>
<dbReference type="InterPro" id="IPR013128">
    <property type="entry name" value="Peptidase_C1A"/>
</dbReference>
<dbReference type="SMART" id="SM00645">
    <property type="entry name" value="Pept_C1"/>
    <property type="match status" value="1"/>
</dbReference>
<dbReference type="SMART" id="SM00848">
    <property type="entry name" value="Inhibitor_I29"/>
    <property type="match status" value="1"/>
</dbReference>
<evidence type="ECO:0000256" key="3">
    <source>
        <dbReference type="SAM" id="MobiDB-lite"/>
    </source>
</evidence>
<comment type="similarity">
    <text evidence="1">Belongs to the peptidase C1 family.</text>
</comment>
<reference evidence="7 8" key="2">
    <citation type="submission" date="2024-10" db="EMBL/GenBank/DDBJ databases">
        <authorList>
            <person name="Ryan C."/>
        </authorList>
    </citation>
    <scope>NUCLEOTIDE SEQUENCE [LARGE SCALE GENOMIC DNA]</scope>
</reference>
<feature type="domain" description="Peptidase C1A papain C-terminal" evidence="5">
    <location>
        <begin position="116"/>
        <end position="331"/>
    </location>
</feature>
<dbReference type="InterPro" id="IPR025661">
    <property type="entry name" value="Pept_asp_AS"/>
</dbReference>
<dbReference type="EMBL" id="OZ075118">
    <property type="protein sequence ID" value="CAL5085392.1"/>
    <property type="molecule type" value="Genomic_DNA"/>
</dbReference>
<dbReference type="Pfam" id="PF08246">
    <property type="entry name" value="Inhibitor_I29"/>
    <property type="match status" value="1"/>
</dbReference>
<reference evidence="8" key="1">
    <citation type="submission" date="2024-06" db="EMBL/GenBank/DDBJ databases">
        <authorList>
            <person name="Ryan C."/>
        </authorList>
    </citation>
    <scope>NUCLEOTIDE SEQUENCE [LARGE SCALE GENOMIC DNA]</scope>
</reference>
<feature type="chain" id="PRO_5044823696" evidence="4">
    <location>
        <begin position="25"/>
        <end position="332"/>
    </location>
</feature>
<dbReference type="PRINTS" id="PR00705">
    <property type="entry name" value="PAPAIN"/>
</dbReference>
<evidence type="ECO:0000259" key="5">
    <source>
        <dbReference type="SMART" id="SM00645"/>
    </source>
</evidence>
<accession>A0ABC9G039</accession>
<evidence type="ECO:0000256" key="4">
    <source>
        <dbReference type="SAM" id="SignalP"/>
    </source>
</evidence>
<dbReference type="Pfam" id="PF00112">
    <property type="entry name" value="Peptidase_C1"/>
    <property type="match status" value="1"/>
</dbReference>
<keyword evidence="4" id="KW-0732">Signal</keyword>
<dbReference type="InterPro" id="IPR039417">
    <property type="entry name" value="Peptidase_C1A_papain-like"/>
</dbReference>
<dbReference type="InterPro" id="IPR013201">
    <property type="entry name" value="Prot_inhib_I29"/>
</dbReference>
<dbReference type="InterPro" id="IPR000668">
    <property type="entry name" value="Peptidase_C1A_C"/>
</dbReference>
<evidence type="ECO:0000313" key="8">
    <source>
        <dbReference type="Proteomes" id="UP001497457"/>
    </source>
</evidence>
<dbReference type="PANTHER" id="PTHR12411">
    <property type="entry name" value="CYSTEINE PROTEASE FAMILY C1-RELATED"/>
    <property type="match status" value="1"/>
</dbReference>
<sequence>MAASRDHQALALLCAACLAGAASGGRVDVEDMLMMDRFRSWQAAYNRSYATAAERLRRFEVYRQNMELIEATNRLGLSYKLSETPFTVPTSPATSSSPRTPCRAGSGSSSSPRAPAPSARAGAAVTAQDQGDQCDTCWAFAAVAAIESLHKIKKGKLVSLSEQELVDCASEPGSNCSTGGNAKEAMKWVAKHGGLTTESNYPYNKEEEGSSKLDKMRNHVVKIRAAKSVRRNNEAKLQAAVARQPVAVGIYVKPEFQNYKSGVIDWPCNLEKVDHAVTVVGYGADHCGRKYWIVKNSWGEDWGEKGYFRLERRVKNKRGTCCIATDPSFPVM</sequence>
<gene>
    <name evidence="7" type="ORF">URODEC1_LOCUS111054</name>
</gene>
<organism evidence="7 8">
    <name type="scientific">Urochloa decumbens</name>
    <dbReference type="NCBI Taxonomy" id="240449"/>
    <lineage>
        <taxon>Eukaryota</taxon>
        <taxon>Viridiplantae</taxon>
        <taxon>Streptophyta</taxon>
        <taxon>Embryophyta</taxon>
        <taxon>Tracheophyta</taxon>
        <taxon>Spermatophyta</taxon>
        <taxon>Magnoliopsida</taxon>
        <taxon>Liliopsida</taxon>
        <taxon>Poales</taxon>
        <taxon>Poaceae</taxon>
        <taxon>PACMAD clade</taxon>
        <taxon>Panicoideae</taxon>
        <taxon>Panicodae</taxon>
        <taxon>Paniceae</taxon>
        <taxon>Melinidinae</taxon>
        <taxon>Urochloa</taxon>
    </lineage>
</organism>
<protein>
    <submittedName>
        <fullName evidence="7">Uncharacterized protein</fullName>
    </submittedName>
</protein>
<feature type="signal peptide" evidence="4">
    <location>
        <begin position="1"/>
        <end position="24"/>
    </location>
</feature>
<proteinExistence type="inferred from homology"/>
<dbReference type="CDD" id="cd02248">
    <property type="entry name" value="Peptidase_C1A"/>
    <property type="match status" value="1"/>
</dbReference>
<evidence type="ECO:0000259" key="6">
    <source>
        <dbReference type="SMART" id="SM00848"/>
    </source>
</evidence>
<keyword evidence="8" id="KW-1185">Reference proteome</keyword>